<evidence type="ECO:0000313" key="1">
    <source>
        <dbReference type="EMBL" id="SVD43146.1"/>
    </source>
</evidence>
<protein>
    <submittedName>
        <fullName evidence="1">Uncharacterized protein</fullName>
    </submittedName>
</protein>
<sequence>LIIAEIISGADTIYAKAEDGIMTGLSKYRQFLGSILTMEGRYTDEKQEFLFRASVNGSIRVKTKNIQFSNNTTYTNSFINTSDPILSEVGIGYLYKIKNNSAIIMELYKKYPLNIPENASLFNVLPPEENSIHLGSFYQIRNKRVGLWNSVNIRGGAYLKELDFTGDKFLDYGATIGIGLEYFSNSQSIDFAFRAGKKESRIANGEYEKYISFHFGFTTGEKWFMKSRRK</sequence>
<dbReference type="AlphaFoldDB" id="A0A382V9C0"/>
<proteinExistence type="predicted"/>
<accession>A0A382V9C0</accession>
<organism evidence="1">
    <name type="scientific">marine metagenome</name>
    <dbReference type="NCBI Taxonomy" id="408172"/>
    <lineage>
        <taxon>unclassified sequences</taxon>
        <taxon>metagenomes</taxon>
        <taxon>ecological metagenomes</taxon>
    </lineage>
</organism>
<gene>
    <name evidence="1" type="ORF">METZ01_LOCUS396000</name>
</gene>
<feature type="non-terminal residue" evidence="1">
    <location>
        <position position="1"/>
    </location>
</feature>
<dbReference type="EMBL" id="UINC01150222">
    <property type="protein sequence ID" value="SVD43146.1"/>
    <property type="molecule type" value="Genomic_DNA"/>
</dbReference>
<reference evidence="1" key="1">
    <citation type="submission" date="2018-05" db="EMBL/GenBank/DDBJ databases">
        <authorList>
            <person name="Lanie J.A."/>
            <person name="Ng W.-L."/>
            <person name="Kazmierczak K.M."/>
            <person name="Andrzejewski T.M."/>
            <person name="Davidsen T.M."/>
            <person name="Wayne K.J."/>
            <person name="Tettelin H."/>
            <person name="Glass J.I."/>
            <person name="Rusch D."/>
            <person name="Podicherti R."/>
            <person name="Tsui H.-C.T."/>
            <person name="Winkler M.E."/>
        </authorList>
    </citation>
    <scope>NUCLEOTIDE SEQUENCE</scope>
</reference>
<name>A0A382V9C0_9ZZZZ</name>